<protein>
    <submittedName>
        <fullName evidence="1">Uncharacterized protein</fullName>
    </submittedName>
</protein>
<gene>
    <name evidence="1" type="ORF">BC008_24910</name>
</gene>
<dbReference type="EMBL" id="LMTZ01000098">
    <property type="protein sequence ID" value="KST66216.1"/>
    <property type="molecule type" value="Genomic_DNA"/>
</dbReference>
<name>A0A0V7ZP35_9CYAN</name>
<dbReference type="AlphaFoldDB" id="A0A0V7ZP35"/>
<dbReference type="Proteomes" id="UP000053372">
    <property type="component" value="Unassembled WGS sequence"/>
</dbReference>
<keyword evidence="2" id="KW-1185">Reference proteome</keyword>
<accession>A0A0V7ZP35</accession>
<sequence>MSEITRVSSTQIQLPSLPENVLPAINEFTKSLGIPRNVLASDEDIEYAWRDLPRELRDIPNINSHGELLANVCCGKCRTF</sequence>
<dbReference type="RefSeq" id="WP_058183829.1">
    <property type="nucleotide sequence ID" value="NZ_LMTZ01000098.1"/>
</dbReference>
<reference evidence="1 2" key="1">
    <citation type="journal article" date="2015" name="Genome Announc.">
        <title>Draft Genome of the Euendolithic (true boring) Cyanobacterium Mastigocoleus testarum strain BC008.</title>
        <authorList>
            <person name="Guida B.S."/>
            <person name="Garcia-Pichel F."/>
        </authorList>
    </citation>
    <scope>NUCLEOTIDE SEQUENCE [LARGE SCALE GENOMIC DNA]</scope>
    <source>
        <strain evidence="1 2">BC008</strain>
    </source>
</reference>
<proteinExistence type="predicted"/>
<evidence type="ECO:0000313" key="1">
    <source>
        <dbReference type="EMBL" id="KST66216.1"/>
    </source>
</evidence>
<comment type="caution">
    <text evidence="1">The sequence shown here is derived from an EMBL/GenBank/DDBJ whole genome shotgun (WGS) entry which is preliminary data.</text>
</comment>
<organism evidence="1 2">
    <name type="scientific">Mastigocoleus testarum BC008</name>
    <dbReference type="NCBI Taxonomy" id="371196"/>
    <lineage>
        <taxon>Bacteria</taxon>
        <taxon>Bacillati</taxon>
        <taxon>Cyanobacteriota</taxon>
        <taxon>Cyanophyceae</taxon>
        <taxon>Nostocales</taxon>
        <taxon>Hapalosiphonaceae</taxon>
        <taxon>Mastigocoleus</taxon>
    </lineage>
</organism>
<evidence type="ECO:0000313" key="2">
    <source>
        <dbReference type="Proteomes" id="UP000053372"/>
    </source>
</evidence>